<dbReference type="InterPro" id="IPR000073">
    <property type="entry name" value="AB_hydrolase_1"/>
</dbReference>
<keyword evidence="1" id="KW-0378">Hydrolase</keyword>
<feature type="domain" description="AB hydrolase-1" evidence="3">
    <location>
        <begin position="42"/>
        <end position="287"/>
    </location>
</feature>
<keyword evidence="5" id="KW-1185">Reference proteome</keyword>
<evidence type="ECO:0000313" key="5">
    <source>
        <dbReference type="Proteomes" id="UP000051254"/>
    </source>
</evidence>
<dbReference type="GO" id="GO:0016020">
    <property type="term" value="C:membrane"/>
    <property type="evidence" value="ECO:0007669"/>
    <property type="project" value="TreeGrafter"/>
</dbReference>
<proteinExistence type="predicted"/>
<dbReference type="GO" id="GO:0016787">
    <property type="term" value="F:hydrolase activity"/>
    <property type="evidence" value="ECO:0007669"/>
    <property type="project" value="UniProtKB-KW"/>
</dbReference>
<dbReference type="RefSeq" id="WP_057667644.1">
    <property type="nucleotide sequence ID" value="NZ_LDJH01000031.1"/>
</dbReference>
<dbReference type="PANTHER" id="PTHR43798">
    <property type="entry name" value="MONOACYLGLYCEROL LIPASE"/>
    <property type="match status" value="1"/>
</dbReference>
<dbReference type="STRING" id="266128.ABB25_13485"/>
<accession>A0A0R0BAZ4</accession>
<evidence type="ECO:0000256" key="1">
    <source>
        <dbReference type="ARBA" id="ARBA00022801"/>
    </source>
</evidence>
<gene>
    <name evidence="4" type="ORF">ABB25_13485</name>
</gene>
<evidence type="ECO:0000313" key="4">
    <source>
        <dbReference type="EMBL" id="KRG54539.1"/>
    </source>
</evidence>
<feature type="signal peptide" evidence="2">
    <location>
        <begin position="1"/>
        <end position="23"/>
    </location>
</feature>
<evidence type="ECO:0000259" key="3">
    <source>
        <dbReference type="Pfam" id="PF12697"/>
    </source>
</evidence>
<name>A0A0R0BAZ4_9GAMM</name>
<dbReference type="InterPro" id="IPR050266">
    <property type="entry name" value="AB_hydrolase_sf"/>
</dbReference>
<keyword evidence="2" id="KW-0732">Signal</keyword>
<reference evidence="4 5" key="1">
    <citation type="submission" date="2015-05" db="EMBL/GenBank/DDBJ databases">
        <title>Genome sequencing and analysis of members of genus Stenotrophomonas.</title>
        <authorList>
            <person name="Patil P.P."/>
            <person name="Midha S."/>
            <person name="Patil P.B."/>
        </authorList>
    </citation>
    <scope>NUCLEOTIDE SEQUENCE [LARGE SCALE GENOMIC DNA]</scope>
    <source>
        <strain evidence="4 5">DSM 17805</strain>
    </source>
</reference>
<dbReference type="Proteomes" id="UP000051254">
    <property type="component" value="Unassembled WGS sequence"/>
</dbReference>
<sequence length="298" mass="32018">MGVSIRQVMVGLLMLATGLPAQAASSRFQDLQVEVIGQGRQVLMIPGLNSGMDSWRDTCLALQDIPLQCHLVQLPGFAGSAPLAGPVEAFVGPVGQQLQAYIREKMAPQPLIAGHSLGGNLGLRLALDQPDLVGPLLIVDSLPFFPAGGNPAATPATTTPMATAMRAQMLALDAASYQQQAQAGLMGMTKDTQRLELLKQWGQQSDRATTAQALYELMTDDLRPELGRIRTPVRVLGAWEGYQAFGATEASTRQIFADQYALLPGVELAMAPQGLHFLMWDSPQWVEQQIRGLISAHP</sequence>
<dbReference type="PATRIC" id="fig|266128.3.peg.1827"/>
<dbReference type="Gene3D" id="3.40.50.1820">
    <property type="entry name" value="alpha/beta hydrolase"/>
    <property type="match status" value="1"/>
</dbReference>
<dbReference type="Pfam" id="PF12697">
    <property type="entry name" value="Abhydrolase_6"/>
    <property type="match status" value="1"/>
</dbReference>
<protein>
    <recommendedName>
        <fullName evidence="3">AB hydrolase-1 domain-containing protein</fullName>
    </recommendedName>
</protein>
<feature type="chain" id="PRO_5006392151" description="AB hydrolase-1 domain-containing protein" evidence="2">
    <location>
        <begin position="24"/>
        <end position="298"/>
    </location>
</feature>
<dbReference type="SUPFAM" id="SSF53474">
    <property type="entry name" value="alpha/beta-Hydrolases"/>
    <property type="match status" value="1"/>
</dbReference>
<dbReference type="EMBL" id="LDJH01000031">
    <property type="protein sequence ID" value="KRG54539.1"/>
    <property type="molecule type" value="Genomic_DNA"/>
</dbReference>
<dbReference type="AlphaFoldDB" id="A0A0R0BAZ4"/>
<comment type="caution">
    <text evidence="4">The sequence shown here is derived from an EMBL/GenBank/DDBJ whole genome shotgun (WGS) entry which is preliminary data.</text>
</comment>
<dbReference type="InterPro" id="IPR029058">
    <property type="entry name" value="AB_hydrolase_fold"/>
</dbReference>
<organism evidence="4 5">
    <name type="scientific">Stenotrophomonas koreensis</name>
    <dbReference type="NCBI Taxonomy" id="266128"/>
    <lineage>
        <taxon>Bacteria</taxon>
        <taxon>Pseudomonadati</taxon>
        <taxon>Pseudomonadota</taxon>
        <taxon>Gammaproteobacteria</taxon>
        <taxon>Lysobacterales</taxon>
        <taxon>Lysobacteraceae</taxon>
        <taxon>Stenotrophomonas</taxon>
    </lineage>
</organism>
<evidence type="ECO:0000256" key="2">
    <source>
        <dbReference type="SAM" id="SignalP"/>
    </source>
</evidence>
<dbReference type="PANTHER" id="PTHR43798:SF31">
    <property type="entry name" value="AB HYDROLASE SUPERFAMILY PROTEIN YCLE"/>
    <property type="match status" value="1"/>
</dbReference>